<evidence type="ECO:0000313" key="3">
    <source>
        <dbReference type="Proteomes" id="UP000233551"/>
    </source>
</evidence>
<gene>
    <name evidence="2" type="ORF">CRG98_018187</name>
</gene>
<evidence type="ECO:0000313" key="2">
    <source>
        <dbReference type="EMBL" id="PKI61413.1"/>
    </source>
</evidence>
<dbReference type="AlphaFoldDB" id="A0A2I0K008"/>
<dbReference type="EMBL" id="PGOL01001040">
    <property type="protein sequence ID" value="PKI61413.1"/>
    <property type="molecule type" value="Genomic_DNA"/>
</dbReference>
<dbReference type="Proteomes" id="UP000233551">
    <property type="component" value="Unassembled WGS sequence"/>
</dbReference>
<feature type="region of interest" description="Disordered" evidence="1">
    <location>
        <begin position="1"/>
        <end position="31"/>
    </location>
</feature>
<proteinExistence type="predicted"/>
<name>A0A2I0K008_PUNGR</name>
<protein>
    <submittedName>
        <fullName evidence="2">Uncharacterized protein</fullName>
    </submittedName>
</protein>
<accession>A0A2I0K008</accession>
<organism evidence="2 3">
    <name type="scientific">Punica granatum</name>
    <name type="common">Pomegranate</name>
    <dbReference type="NCBI Taxonomy" id="22663"/>
    <lineage>
        <taxon>Eukaryota</taxon>
        <taxon>Viridiplantae</taxon>
        <taxon>Streptophyta</taxon>
        <taxon>Embryophyta</taxon>
        <taxon>Tracheophyta</taxon>
        <taxon>Spermatophyta</taxon>
        <taxon>Magnoliopsida</taxon>
        <taxon>eudicotyledons</taxon>
        <taxon>Gunneridae</taxon>
        <taxon>Pentapetalae</taxon>
        <taxon>rosids</taxon>
        <taxon>malvids</taxon>
        <taxon>Myrtales</taxon>
        <taxon>Lythraceae</taxon>
        <taxon>Punica</taxon>
    </lineage>
</organism>
<reference evidence="2 3" key="1">
    <citation type="submission" date="2017-11" db="EMBL/GenBank/DDBJ databases">
        <title>De-novo sequencing of pomegranate (Punica granatum L.) genome.</title>
        <authorList>
            <person name="Akparov Z."/>
            <person name="Amiraslanov A."/>
            <person name="Hajiyeva S."/>
            <person name="Abbasov M."/>
            <person name="Kaur K."/>
            <person name="Hamwieh A."/>
            <person name="Solovyev V."/>
            <person name="Salamov A."/>
            <person name="Braich B."/>
            <person name="Kosarev P."/>
            <person name="Mahmoud A."/>
            <person name="Hajiyev E."/>
            <person name="Babayeva S."/>
            <person name="Izzatullayeva V."/>
            <person name="Mammadov A."/>
            <person name="Mammadov A."/>
            <person name="Sharifova S."/>
            <person name="Ojaghi J."/>
            <person name="Eynullazada K."/>
            <person name="Bayramov B."/>
            <person name="Abdulazimova A."/>
            <person name="Shahmuradov I."/>
        </authorList>
    </citation>
    <scope>NUCLEOTIDE SEQUENCE [LARGE SCALE GENOMIC DNA]</scope>
    <source>
        <strain evidence="3">cv. AG2017</strain>
        <tissue evidence="2">Leaf</tissue>
    </source>
</reference>
<evidence type="ECO:0000256" key="1">
    <source>
        <dbReference type="SAM" id="MobiDB-lite"/>
    </source>
</evidence>
<sequence length="175" mass="19005">MPDVGPKPHTGLKPTAGRKSDAGPKPKSSKCKANARCGAEAPYRAEAHCRAEAAFLLGISCNGKRNNEGARMFAISMQEFREANWPDMCEALSIAVDGQGHAERCASDHVVTFPVVRGEDRGWSTHEGWHDSPVMWGGWLRWTATSHDMFRHGEVKTAGGLTAKVGTTRLSCGTW</sequence>
<comment type="caution">
    <text evidence="2">The sequence shown here is derived from an EMBL/GenBank/DDBJ whole genome shotgun (WGS) entry which is preliminary data.</text>
</comment>
<keyword evidence="3" id="KW-1185">Reference proteome</keyword>